<dbReference type="InterPro" id="IPR008867">
    <property type="entry name" value="ThiG"/>
</dbReference>
<organism evidence="16 17">
    <name type="scientific">Seleniivibrio woodruffii</name>
    <dbReference type="NCBI Taxonomy" id="1078050"/>
    <lineage>
        <taxon>Bacteria</taxon>
        <taxon>Pseudomonadati</taxon>
        <taxon>Deferribacterota</taxon>
        <taxon>Deferribacteres</taxon>
        <taxon>Deferribacterales</taxon>
        <taxon>Geovibrionaceae</taxon>
        <taxon>Seleniivibrio</taxon>
    </lineage>
</organism>
<evidence type="ECO:0000256" key="13">
    <source>
        <dbReference type="HAMAP-Rule" id="MF_00443"/>
    </source>
</evidence>
<dbReference type="GO" id="GO:0009229">
    <property type="term" value="P:thiamine diphosphate biosynthetic process"/>
    <property type="evidence" value="ECO:0007669"/>
    <property type="project" value="UniProtKB-UniRule"/>
</dbReference>
<evidence type="ECO:0000256" key="2">
    <source>
        <dbReference type="ARBA" id="ARBA00004496"/>
    </source>
</evidence>
<dbReference type="SUPFAM" id="SSF110399">
    <property type="entry name" value="ThiG-like"/>
    <property type="match status" value="1"/>
</dbReference>
<dbReference type="GO" id="GO:0005737">
    <property type="term" value="C:cytoplasm"/>
    <property type="evidence" value="ECO:0007669"/>
    <property type="project" value="UniProtKB-SubCell"/>
</dbReference>
<evidence type="ECO:0000256" key="4">
    <source>
        <dbReference type="ARBA" id="ARBA00011960"/>
    </source>
</evidence>
<dbReference type="InterPro" id="IPR013785">
    <property type="entry name" value="Aldolase_TIM"/>
</dbReference>
<evidence type="ECO:0000256" key="6">
    <source>
        <dbReference type="ARBA" id="ARBA00022490"/>
    </source>
</evidence>
<comment type="catalytic activity">
    <reaction evidence="10 13">
        <text>[ThiS sulfur-carrier protein]-C-terminal-Gly-aminoethanethioate + 2-iminoacetate + 1-deoxy-D-xylulose 5-phosphate = [ThiS sulfur-carrier protein]-C-terminal Gly-Gly + 2-[(2R,5Z)-2-carboxy-4-methylthiazol-5(2H)-ylidene]ethyl phosphate + 2 H2O + H(+)</text>
        <dbReference type="Rhea" id="RHEA:26297"/>
        <dbReference type="Rhea" id="RHEA-COMP:12909"/>
        <dbReference type="Rhea" id="RHEA-COMP:19908"/>
        <dbReference type="ChEBI" id="CHEBI:15377"/>
        <dbReference type="ChEBI" id="CHEBI:15378"/>
        <dbReference type="ChEBI" id="CHEBI:57792"/>
        <dbReference type="ChEBI" id="CHEBI:62899"/>
        <dbReference type="ChEBI" id="CHEBI:77846"/>
        <dbReference type="ChEBI" id="CHEBI:90778"/>
        <dbReference type="ChEBI" id="CHEBI:232372"/>
        <dbReference type="EC" id="2.8.1.10"/>
    </reaction>
</comment>
<dbReference type="Proteomes" id="UP000294614">
    <property type="component" value="Unassembled WGS sequence"/>
</dbReference>
<dbReference type="EMBL" id="SMGG01000003">
    <property type="protein sequence ID" value="TCK61520.1"/>
    <property type="molecule type" value="Genomic_DNA"/>
</dbReference>
<evidence type="ECO:0000259" key="15">
    <source>
        <dbReference type="Pfam" id="PF05690"/>
    </source>
</evidence>
<accession>A0A4R1KBX2</accession>
<feature type="domain" description="Thiazole synthase ThiG" evidence="15">
    <location>
        <begin position="8"/>
        <end position="251"/>
    </location>
</feature>
<gene>
    <name evidence="13" type="primary">thiG</name>
    <name evidence="16" type="ORF">C8D98_0019</name>
</gene>
<dbReference type="FunFam" id="3.20.20.70:FF:000049">
    <property type="entry name" value="Thiazole synthase"/>
    <property type="match status" value="1"/>
</dbReference>
<dbReference type="PANTHER" id="PTHR34266">
    <property type="entry name" value="THIAZOLE SYNTHASE"/>
    <property type="match status" value="1"/>
</dbReference>
<feature type="binding site" evidence="13">
    <location>
        <position position="160"/>
    </location>
    <ligand>
        <name>1-deoxy-D-xylulose 5-phosphate</name>
        <dbReference type="ChEBI" id="CHEBI:57792"/>
    </ligand>
</feature>
<sequence length="259" mass="27594">MFKNELVIAGRTFRSRLMVGTGKFPNAKVMADAIEASGAEIVTVALRRVDINNPQDDILKQIDPSKYLLLPNTSGARDAAEAVRLARIARAAGCEPWIKLEVTPDPYYLLPDPIETFKAAQILVKEGFKVLPYINADPVLCKRLEEIGTVTVMPLGAPIGSNKGIKTIDNLRIIIEQAKVPVVVDAGIGAPSHAALAIEMGADSVLVNTAIATAKDPVMMAQSFKLGVEAAVTARAAGMPGTRDHAEASSPLTGFLRNE</sequence>
<dbReference type="CDD" id="cd04728">
    <property type="entry name" value="ThiG"/>
    <property type="match status" value="1"/>
</dbReference>
<dbReference type="AlphaFoldDB" id="A0A4R1KBX2"/>
<evidence type="ECO:0000256" key="5">
    <source>
        <dbReference type="ARBA" id="ARBA00019753"/>
    </source>
</evidence>
<evidence type="ECO:0000313" key="17">
    <source>
        <dbReference type="Proteomes" id="UP000294614"/>
    </source>
</evidence>
<evidence type="ECO:0000256" key="3">
    <source>
        <dbReference type="ARBA" id="ARBA00004948"/>
    </source>
</evidence>
<dbReference type="PANTHER" id="PTHR34266:SF2">
    <property type="entry name" value="THIAZOLE SYNTHASE"/>
    <property type="match status" value="1"/>
</dbReference>
<dbReference type="UniPathway" id="UPA00060"/>
<keyword evidence="9 13" id="KW-0704">Schiff base</keyword>
<dbReference type="InterPro" id="IPR033983">
    <property type="entry name" value="Thiazole_synthase_ThiG"/>
</dbReference>
<keyword evidence="6 13" id="KW-0963">Cytoplasm</keyword>
<protein>
    <recommendedName>
        <fullName evidence="5 13">Thiazole synthase</fullName>
        <ecNumber evidence="4 13">2.8.1.10</ecNumber>
    </recommendedName>
</protein>
<keyword evidence="17" id="KW-1185">Reference proteome</keyword>
<dbReference type="HAMAP" id="MF_00443">
    <property type="entry name" value="ThiG"/>
    <property type="match status" value="1"/>
</dbReference>
<feature type="binding site" evidence="13">
    <location>
        <begin position="186"/>
        <end position="187"/>
    </location>
    <ligand>
        <name>1-deoxy-D-xylulose 5-phosphate</name>
        <dbReference type="ChEBI" id="CHEBI:57792"/>
    </ligand>
</feature>
<dbReference type="EC" id="2.8.1.10" evidence="4 13"/>
<evidence type="ECO:0000256" key="1">
    <source>
        <dbReference type="ARBA" id="ARBA00002834"/>
    </source>
</evidence>
<name>A0A4R1KBX2_9BACT</name>
<evidence type="ECO:0000313" key="16">
    <source>
        <dbReference type="EMBL" id="TCK61520.1"/>
    </source>
</evidence>
<keyword evidence="8 13" id="KW-0784">Thiamine biosynthesis</keyword>
<reference evidence="16 17" key="1">
    <citation type="submission" date="2019-03" db="EMBL/GenBank/DDBJ databases">
        <title>Genomic Encyclopedia of Type Strains, Phase IV (KMG-IV): sequencing the most valuable type-strain genomes for metagenomic binning, comparative biology and taxonomic classification.</title>
        <authorList>
            <person name="Goeker M."/>
        </authorList>
    </citation>
    <scope>NUCLEOTIDE SEQUENCE [LARGE SCALE GENOMIC DNA]</scope>
    <source>
        <strain evidence="16 17">DSM 24984</strain>
    </source>
</reference>
<comment type="similarity">
    <text evidence="11 13">Belongs to the ThiG family.</text>
</comment>
<evidence type="ECO:0000256" key="12">
    <source>
        <dbReference type="ARBA" id="ARBA00062692"/>
    </source>
</evidence>
<dbReference type="GO" id="GO:1990107">
    <property type="term" value="F:thiazole synthase activity"/>
    <property type="evidence" value="ECO:0007669"/>
    <property type="project" value="UniProtKB-EC"/>
</dbReference>
<comment type="subcellular location">
    <subcellularLocation>
        <location evidence="2 13">Cytoplasm</location>
    </subcellularLocation>
</comment>
<evidence type="ECO:0000256" key="8">
    <source>
        <dbReference type="ARBA" id="ARBA00022977"/>
    </source>
</evidence>
<comment type="function">
    <text evidence="1 13">Catalyzes the rearrangement of 1-deoxy-D-xylulose 5-phosphate (DXP) to produce the thiazole phosphate moiety of thiamine. Sulfur is provided by the thiocarboxylate moiety of the carrier protein ThiS. In vitro, sulfur can be provided by H(2)S.</text>
</comment>
<keyword evidence="7 13" id="KW-0808">Transferase</keyword>
<evidence type="ECO:0000256" key="14">
    <source>
        <dbReference type="SAM" id="MobiDB-lite"/>
    </source>
</evidence>
<comment type="caution">
    <text evidence="16">The sequence shown here is derived from an EMBL/GenBank/DDBJ whole genome shotgun (WGS) entry which is preliminary data.</text>
</comment>
<feature type="active site" description="Schiff-base intermediate with DXP" evidence="13">
    <location>
        <position position="99"/>
    </location>
</feature>
<comment type="pathway">
    <text evidence="3 13">Cofactor biosynthesis; thiamine diphosphate biosynthesis.</text>
</comment>
<evidence type="ECO:0000256" key="7">
    <source>
        <dbReference type="ARBA" id="ARBA00022679"/>
    </source>
</evidence>
<proteinExistence type="inferred from homology"/>
<feature type="region of interest" description="Disordered" evidence="14">
    <location>
        <begin position="239"/>
        <end position="259"/>
    </location>
</feature>
<comment type="subunit">
    <text evidence="12 13">Homotetramer. Forms heterodimers with either ThiH or ThiS.</text>
</comment>
<dbReference type="RefSeq" id="WP_132870879.1">
    <property type="nucleotide sequence ID" value="NZ_SMGG01000003.1"/>
</dbReference>
<evidence type="ECO:0000256" key="10">
    <source>
        <dbReference type="ARBA" id="ARBA00049897"/>
    </source>
</evidence>
<dbReference type="OrthoDB" id="9805935at2"/>
<dbReference type="Pfam" id="PF05690">
    <property type="entry name" value="ThiG"/>
    <property type="match status" value="1"/>
</dbReference>
<evidence type="ECO:0000256" key="11">
    <source>
        <dbReference type="ARBA" id="ARBA00060826"/>
    </source>
</evidence>
<feature type="binding site" evidence="13">
    <location>
        <begin position="208"/>
        <end position="209"/>
    </location>
    <ligand>
        <name>1-deoxy-D-xylulose 5-phosphate</name>
        <dbReference type="ChEBI" id="CHEBI:57792"/>
    </ligand>
</feature>
<evidence type="ECO:0000256" key="9">
    <source>
        <dbReference type="ARBA" id="ARBA00023270"/>
    </source>
</evidence>
<dbReference type="Gene3D" id="3.20.20.70">
    <property type="entry name" value="Aldolase class I"/>
    <property type="match status" value="1"/>
</dbReference>